<evidence type="ECO:0000313" key="1">
    <source>
        <dbReference type="EMBL" id="KKL54091.1"/>
    </source>
</evidence>
<gene>
    <name evidence="2" type="ORF">LCGC14_1714810</name>
    <name evidence="1" type="ORF">LCGC14_2268890</name>
</gene>
<proteinExistence type="predicted"/>
<dbReference type="AlphaFoldDB" id="A0A0F9DJR8"/>
<accession>A0A0F9DJR8</accession>
<organism evidence="1">
    <name type="scientific">marine sediment metagenome</name>
    <dbReference type="NCBI Taxonomy" id="412755"/>
    <lineage>
        <taxon>unclassified sequences</taxon>
        <taxon>metagenomes</taxon>
        <taxon>ecological metagenomes</taxon>
    </lineage>
</organism>
<reference evidence="1" key="1">
    <citation type="journal article" date="2015" name="Nature">
        <title>Complex archaea that bridge the gap between prokaryotes and eukaryotes.</title>
        <authorList>
            <person name="Spang A."/>
            <person name="Saw J.H."/>
            <person name="Jorgensen S.L."/>
            <person name="Zaremba-Niedzwiedzka K."/>
            <person name="Martijn J."/>
            <person name="Lind A.E."/>
            <person name="van Eijk R."/>
            <person name="Schleper C."/>
            <person name="Guy L."/>
            <person name="Ettema T.J."/>
        </authorList>
    </citation>
    <scope>NUCLEOTIDE SEQUENCE</scope>
</reference>
<evidence type="ECO:0000313" key="2">
    <source>
        <dbReference type="EMBL" id="KKM13582.1"/>
    </source>
</evidence>
<sequence length="57" mass="6828">MKVTRFKCCYCYTCAKAFHYLGIARHRAMHRDKKENCRISYTNGDTYEHKYKDKGGE</sequence>
<name>A0A0F9DJR8_9ZZZZ</name>
<comment type="caution">
    <text evidence="1">The sequence shown here is derived from an EMBL/GenBank/DDBJ whole genome shotgun (WGS) entry which is preliminary data.</text>
</comment>
<protein>
    <submittedName>
        <fullName evidence="1">Uncharacterized protein</fullName>
    </submittedName>
</protein>
<dbReference type="EMBL" id="LAZR01015349">
    <property type="protein sequence ID" value="KKM13582.1"/>
    <property type="molecule type" value="Genomic_DNA"/>
</dbReference>
<dbReference type="EMBL" id="LAZR01031324">
    <property type="protein sequence ID" value="KKL54091.1"/>
    <property type="molecule type" value="Genomic_DNA"/>
</dbReference>